<feature type="transmembrane region" description="Helical" evidence="8">
    <location>
        <begin position="272"/>
        <end position="295"/>
    </location>
</feature>
<keyword evidence="3 8" id="KW-0813">Transport</keyword>
<keyword evidence="5 8" id="KW-1133">Transmembrane helix</keyword>
<evidence type="ECO:0000256" key="4">
    <source>
        <dbReference type="ARBA" id="ARBA00022692"/>
    </source>
</evidence>
<feature type="compositionally biased region" description="Basic and acidic residues" evidence="9">
    <location>
        <begin position="181"/>
        <end position="202"/>
    </location>
</feature>
<sequence length="401" mass="43004">MSSLAETMGAILRMRQADAPAEPEEAGAFTVTVDCDADNEFDGRMGLRISAIFVILVGSLLGAMLPVILARYSKMKAGPAFFIAKYFGSGVIIATAFMHLLSPAYEALSSPCLPEGAITSYDWAAGICLMTIFVMFTVELVVSNFDIFGSHSQGEVAKSGSSLNGVRKSSQTSTPTSQPDTRNHGQDLEAQKSARANAENHNRNFSAPELPRDVSYPPGGDDHLGHHREHTENDSYSAFAAQMMAIFILEFGVIFHSIFIGLTLAVSGDEFTVLYIVLVFHQTFEGLGLGSRLATIPWPKSKKYMPYVLAALYAISTPIAIAIGLGVRETLEPGSPKTLIVNGVFDAISAGILIYTGLVELLAHEFMFNSQIRKAGLKVQLLALGCVALGAGLMALLAKWA</sequence>
<feature type="transmembrane region" description="Helical" evidence="8">
    <location>
        <begin position="245"/>
        <end position="266"/>
    </location>
</feature>
<dbReference type="Proteomes" id="UP000294003">
    <property type="component" value="Unassembled WGS sequence"/>
</dbReference>
<feature type="transmembrane region" description="Helical" evidence="8">
    <location>
        <begin position="121"/>
        <end position="142"/>
    </location>
</feature>
<feature type="compositionally biased region" description="Polar residues" evidence="9">
    <location>
        <begin position="159"/>
        <end position="168"/>
    </location>
</feature>
<feature type="compositionally biased region" description="Basic and acidic residues" evidence="9">
    <location>
        <begin position="220"/>
        <end position="229"/>
    </location>
</feature>
<keyword evidence="6 8" id="KW-0406">Ion transport</keyword>
<reference evidence="10 11" key="1">
    <citation type="submission" date="2018-06" db="EMBL/GenBank/DDBJ databases">
        <title>Complete Genomes of Monosporascus.</title>
        <authorList>
            <person name="Robinson A.J."/>
            <person name="Natvig D.O."/>
        </authorList>
    </citation>
    <scope>NUCLEOTIDE SEQUENCE [LARGE SCALE GENOMIC DNA]</scope>
    <source>
        <strain evidence="10 11">CBS 609.92</strain>
    </source>
</reference>
<feature type="transmembrane region" description="Helical" evidence="8">
    <location>
        <begin position="339"/>
        <end position="363"/>
    </location>
</feature>
<evidence type="ECO:0000256" key="2">
    <source>
        <dbReference type="ARBA" id="ARBA00006939"/>
    </source>
</evidence>
<comment type="caution">
    <text evidence="10">The sequence shown here is derived from an EMBL/GenBank/DDBJ whole genome shotgun (WGS) entry which is preliminary data.</text>
</comment>
<keyword evidence="11" id="KW-1185">Reference proteome</keyword>
<evidence type="ECO:0000256" key="1">
    <source>
        <dbReference type="ARBA" id="ARBA00004141"/>
    </source>
</evidence>
<evidence type="ECO:0000256" key="9">
    <source>
        <dbReference type="SAM" id="MobiDB-lite"/>
    </source>
</evidence>
<dbReference type="Pfam" id="PF02535">
    <property type="entry name" value="Zip"/>
    <property type="match status" value="1"/>
</dbReference>
<feature type="transmembrane region" description="Helical" evidence="8">
    <location>
        <begin position="82"/>
        <end position="101"/>
    </location>
</feature>
<evidence type="ECO:0000313" key="10">
    <source>
        <dbReference type="EMBL" id="RYO81494.1"/>
    </source>
</evidence>
<protein>
    <submittedName>
        <fullName evidence="10">Uncharacterized protein</fullName>
    </submittedName>
</protein>
<dbReference type="InterPro" id="IPR003689">
    <property type="entry name" value="ZIP"/>
</dbReference>
<feature type="transmembrane region" description="Helical" evidence="8">
    <location>
        <begin position="307"/>
        <end position="327"/>
    </location>
</feature>
<comment type="subcellular location">
    <subcellularLocation>
        <location evidence="1 8">Membrane</location>
        <topology evidence="1 8">Multi-pass membrane protein</topology>
    </subcellularLocation>
</comment>
<organism evidence="10 11">
    <name type="scientific">Monosporascus cannonballus</name>
    <dbReference type="NCBI Taxonomy" id="155416"/>
    <lineage>
        <taxon>Eukaryota</taxon>
        <taxon>Fungi</taxon>
        <taxon>Dikarya</taxon>
        <taxon>Ascomycota</taxon>
        <taxon>Pezizomycotina</taxon>
        <taxon>Sordariomycetes</taxon>
        <taxon>Xylariomycetidae</taxon>
        <taxon>Xylariales</taxon>
        <taxon>Xylariales incertae sedis</taxon>
        <taxon>Monosporascus</taxon>
    </lineage>
</organism>
<evidence type="ECO:0000256" key="5">
    <source>
        <dbReference type="ARBA" id="ARBA00022989"/>
    </source>
</evidence>
<feature type="transmembrane region" description="Helical" evidence="8">
    <location>
        <begin position="375"/>
        <end position="398"/>
    </location>
</feature>
<dbReference type="PANTHER" id="PTHR11040">
    <property type="entry name" value="ZINC/IRON TRANSPORTER"/>
    <property type="match status" value="1"/>
</dbReference>
<accession>A0ABY0H0A7</accession>
<proteinExistence type="inferred from homology"/>
<evidence type="ECO:0000256" key="7">
    <source>
        <dbReference type="ARBA" id="ARBA00023136"/>
    </source>
</evidence>
<feature type="region of interest" description="Disordered" evidence="9">
    <location>
        <begin position="155"/>
        <end position="229"/>
    </location>
</feature>
<evidence type="ECO:0000256" key="8">
    <source>
        <dbReference type="RuleBase" id="RU362088"/>
    </source>
</evidence>
<evidence type="ECO:0000313" key="11">
    <source>
        <dbReference type="Proteomes" id="UP000294003"/>
    </source>
</evidence>
<keyword evidence="7 8" id="KW-0472">Membrane</keyword>
<name>A0ABY0H0A7_9PEZI</name>
<comment type="similarity">
    <text evidence="2 8">Belongs to the ZIP transporter (TC 2.A.5) family.</text>
</comment>
<evidence type="ECO:0000256" key="3">
    <source>
        <dbReference type="ARBA" id="ARBA00022448"/>
    </source>
</evidence>
<dbReference type="InterPro" id="IPR004698">
    <property type="entry name" value="Zn/Fe_permease_fun/pln"/>
</dbReference>
<keyword evidence="4 8" id="KW-0812">Transmembrane</keyword>
<dbReference type="PANTHER" id="PTHR11040:SF69">
    <property type="entry name" value="ZINC-REGULATED TRANSPORTER 2"/>
    <property type="match status" value="1"/>
</dbReference>
<dbReference type="EMBL" id="QJNS01000249">
    <property type="protein sequence ID" value="RYO81494.1"/>
    <property type="molecule type" value="Genomic_DNA"/>
</dbReference>
<feature type="transmembrane region" description="Helical" evidence="8">
    <location>
        <begin position="49"/>
        <end position="70"/>
    </location>
</feature>
<dbReference type="NCBIfam" id="TIGR00820">
    <property type="entry name" value="zip"/>
    <property type="match status" value="1"/>
</dbReference>
<gene>
    <name evidence="10" type="ORF">DL762_007071</name>
</gene>
<feature type="compositionally biased region" description="Low complexity" evidence="9">
    <location>
        <begin position="169"/>
        <end position="180"/>
    </location>
</feature>
<evidence type="ECO:0000256" key="6">
    <source>
        <dbReference type="ARBA" id="ARBA00023065"/>
    </source>
</evidence>